<dbReference type="Pfam" id="PF04962">
    <property type="entry name" value="KduI"/>
    <property type="match status" value="1"/>
</dbReference>
<evidence type="ECO:0000313" key="3">
    <source>
        <dbReference type="Proteomes" id="UP001333102"/>
    </source>
</evidence>
<organism evidence="2 3">
    <name type="scientific">Geochorda subterranea</name>
    <dbReference type="NCBI Taxonomy" id="3109564"/>
    <lineage>
        <taxon>Bacteria</taxon>
        <taxon>Bacillati</taxon>
        <taxon>Bacillota</taxon>
        <taxon>Limnochordia</taxon>
        <taxon>Limnochordales</taxon>
        <taxon>Geochordaceae</taxon>
        <taxon>Geochorda</taxon>
    </lineage>
</organism>
<keyword evidence="3" id="KW-1185">Reference proteome</keyword>
<protein>
    <submittedName>
        <fullName evidence="2">5-deoxy-glucuronate isomerase</fullName>
        <ecNumber evidence="2">5.3.1.30</ecNumber>
    </submittedName>
</protein>
<dbReference type="RefSeq" id="WP_324668756.1">
    <property type="nucleotide sequence ID" value="NZ_CP141614.1"/>
</dbReference>
<dbReference type="PANTHER" id="PTHR39193">
    <property type="entry name" value="5-DEOXY-GLUCURONATE ISOMERASE"/>
    <property type="match status" value="1"/>
</dbReference>
<dbReference type="Proteomes" id="UP001333102">
    <property type="component" value="Chromosome"/>
</dbReference>
<keyword evidence="1 2" id="KW-0413">Isomerase</keyword>
<dbReference type="EC" id="5.3.1.30" evidence="2"/>
<dbReference type="Gene3D" id="2.60.120.10">
    <property type="entry name" value="Jelly Rolls"/>
    <property type="match status" value="2"/>
</dbReference>
<dbReference type="InterPro" id="IPR021120">
    <property type="entry name" value="KduI/IolB_isomerase"/>
</dbReference>
<dbReference type="InterPro" id="IPR014710">
    <property type="entry name" value="RmlC-like_jellyroll"/>
</dbReference>
<name>A0ABZ1BPF0_9FIRM</name>
<dbReference type="PANTHER" id="PTHR39193:SF1">
    <property type="entry name" value="5-DEOXY-GLUCURONATE ISOMERASE"/>
    <property type="match status" value="1"/>
</dbReference>
<accession>A0ABZ1BPF0</accession>
<evidence type="ECO:0000256" key="1">
    <source>
        <dbReference type="ARBA" id="ARBA00023235"/>
    </source>
</evidence>
<dbReference type="GO" id="GO:0102482">
    <property type="term" value="F:5-deoxy-D-glucuronate isomerase activity"/>
    <property type="evidence" value="ECO:0007669"/>
    <property type="project" value="UniProtKB-EC"/>
</dbReference>
<dbReference type="NCBIfam" id="TIGR04378">
    <property type="entry name" value="myo_inos_iolB"/>
    <property type="match status" value="1"/>
</dbReference>
<evidence type="ECO:0000313" key="2">
    <source>
        <dbReference type="EMBL" id="WRP14433.1"/>
    </source>
</evidence>
<dbReference type="SUPFAM" id="SSF51182">
    <property type="entry name" value="RmlC-like cupins"/>
    <property type="match status" value="1"/>
</dbReference>
<proteinExistence type="predicted"/>
<dbReference type="PIRSF" id="PIRSF036628">
    <property type="entry name" value="IolB"/>
    <property type="match status" value="1"/>
</dbReference>
<gene>
    <name evidence="2" type="primary">iolB</name>
    <name evidence="2" type="ORF">VLY81_13575</name>
</gene>
<dbReference type="InterPro" id="IPR024203">
    <property type="entry name" value="Deoxy-glucuronate_isom_IolB"/>
</dbReference>
<dbReference type="InterPro" id="IPR011051">
    <property type="entry name" value="RmlC_Cupin_sf"/>
</dbReference>
<dbReference type="EMBL" id="CP141614">
    <property type="protein sequence ID" value="WRP14433.1"/>
    <property type="molecule type" value="Genomic_DNA"/>
</dbReference>
<reference evidence="3" key="1">
    <citation type="submission" date="2023-12" db="EMBL/GenBank/DDBJ databases">
        <title>Novel isolates from deep terrestrial aquifers shed light on the physiology and ecology of the class Limnochordia.</title>
        <authorList>
            <person name="Karnachuk O.V."/>
            <person name="Lukina A.P."/>
            <person name="Avakyan M.R."/>
            <person name="Kadnikov V."/>
            <person name="Begmatov S."/>
            <person name="Beletsky A.V."/>
            <person name="Mardanov A.V."/>
            <person name="Ravin N.V."/>
        </authorList>
    </citation>
    <scope>NUCLEOTIDE SEQUENCE [LARGE SCALE GENOMIC DNA]</scope>
    <source>
        <strain evidence="3">LN</strain>
    </source>
</reference>
<sequence>MQRLDLHRRPPQTPGFVPVVRAGEGLRHLSFGLLRLGAAERHRVGSDGEELALVLIEGRVRLHGHGLEGRELGPRPSVFEGRAGALYLPPGEQVELEAPEPCHLAVIGSPAARGKGAGAVVVTPQDVRVQHRGRPGFEREVHDIIDERVPAQRLLVGETFNGPGQWSSYPPHKHDEAIPDVEIPLEEVYYFRVEPPQGFGVQVVYSPARGVEACYRIVDGDVTLLPFGYHPVAAAPGYRVYYLWALAGEERALCFHDDPAHAWVHEMPVS</sequence>